<dbReference type="PANTHER" id="PTHR43022:SF1">
    <property type="entry name" value="PROTEIN SMF"/>
    <property type="match status" value="1"/>
</dbReference>
<dbReference type="Proteomes" id="UP000055060">
    <property type="component" value="Unassembled WGS sequence"/>
</dbReference>
<dbReference type="InterPro" id="IPR057666">
    <property type="entry name" value="DrpA_SLOG"/>
</dbReference>
<dbReference type="STRING" id="360412.LARV_00363"/>
<reference evidence="3" key="1">
    <citation type="submission" date="2015-07" db="EMBL/GenBank/DDBJ databases">
        <title>Draft Genome Sequences of Anaerolinea thermolimosa IMO-1, Bellilinea caldifistulae GOMI-1, Leptolinea tardivitalis YMTK-2, Levilinea saccharolytica KIBI-1,Longilinea arvoryzae KOME-1, Previously Described as Members of the Anaerolineaceae (Chloroflexi).</title>
        <authorList>
            <person name="Sekiguchi Y."/>
            <person name="Ohashi A."/>
            <person name="Matsuura N."/>
            <person name="Tourlousse M.D."/>
        </authorList>
    </citation>
    <scope>NUCLEOTIDE SEQUENCE [LARGE SCALE GENOMIC DNA]</scope>
    <source>
        <strain evidence="3">KOME-1</strain>
    </source>
</reference>
<comment type="similarity">
    <text evidence="1">Belongs to the DprA/Smf family.</text>
</comment>
<dbReference type="InterPro" id="IPR003488">
    <property type="entry name" value="DprA"/>
</dbReference>
<evidence type="ECO:0000259" key="2">
    <source>
        <dbReference type="Pfam" id="PF02481"/>
    </source>
</evidence>
<keyword evidence="4" id="KW-1185">Reference proteome</keyword>
<sequence>MNPSQDSLAILLLCSQLALADDETKPLTLREWNPLARKLQAAALRPASLLDLQVTDLQRQLALSAEVAARIALLVDRAGALQASLERCARLGIFPLTRADADYPQRYRERLKDSAPSVLFYAGEQALLGQPGIAVVGSRRLDDAGQECARFVGNACGLSGQVLYSGGARGVDTLSMDAALEARGTAVGVLADSLEKSLRAHETALRCGDLCLVTPYSPNAGFSVGAAMGRNRLIYCLADYAIVVASDAGTGGTWSGASETLKNGWVPVFVLEHADMPDGNRELLKKGALPFPHPFTEPPLRLPGWLQEKSASLPKPSNQMTLF</sequence>
<name>A0A0S7BDS5_9CHLR</name>
<evidence type="ECO:0000313" key="3">
    <source>
        <dbReference type="EMBL" id="GAP12627.1"/>
    </source>
</evidence>
<dbReference type="RefSeq" id="WP_075072037.1">
    <property type="nucleotide sequence ID" value="NZ_DF967972.1"/>
</dbReference>
<dbReference type="PANTHER" id="PTHR43022">
    <property type="entry name" value="PROTEIN SMF"/>
    <property type="match status" value="1"/>
</dbReference>
<proteinExistence type="inferred from homology"/>
<evidence type="ECO:0000256" key="1">
    <source>
        <dbReference type="ARBA" id="ARBA00006525"/>
    </source>
</evidence>
<feature type="domain" description="Smf/DprA SLOG" evidence="2">
    <location>
        <begin position="96"/>
        <end position="289"/>
    </location>
</feature>
<dbReference type="AlphaFoldDB" id="A0A0S7BDS5"/>
<dbReference type="Pfam" id="PF02481">
    <property type="entry name" value="DNA_processg_A"/>
    <property type="match status" value="1"/>
</dbReference>
<dbReference type="EMBL" id="DF967972">
    <property type="protein sequence ID" value="GAP12627.1"/>
    <property type="molecule type" value="Genomic_DNA"/>
</dbReference>
<dbReference type="Gene3D" id="3.40.50.450">
    <property type="match status" value="1"/>
</dbReference>
<dbReference type="GO" id="GO:0009294">
    <property type="term" value="P:DNA-mediated transformation"/>
    <property type="evidence" value="ECO:0007669"/>
    <property type="project" value="InterPro"/>
</dbReference>
<dbReference type="SUPFAM" id="SSF102405">
    <property type="entry name" value="MCP/YpsA-like"/>
    <property type="match status" value="1"/>
</dbReference>
<evidence type="ECO:0000313" key="4">
    <source>
        <dbReference type="Proteomes" id="UP000055060"/>
    </source>
</evidence>
<accession>A0A0S7BDS5</accession>
<protein>
    <submittedName>
        <fullName evidence="3">Predicted Rossmann fold nucleotide-binding protein</fullName>
    </submittedName>
</protein>
<organism evidence="3">
    <name type="scientific">Longilinea arvoryzae</name>
    <dbReference type="NCBI Taxonomy" id="360412"/>
    <lineage>
        <taxon>Bacteria</taxon>
        <taxon>Bacillati</taxon>
        <taxon>Chloroflexota</taxon>
        <taxon>Anaerolineae</taxon>
        <taxon>Anaerolineales</taxon>
        <taxon>Anaerolineaceae</taxon>
        <taxon>Longilinea</taxon>
    </lineage>
</organism>
<gene>
    <name evidence="3" type="ORF">LARV_00363</name>
</gene>
<dbReference type="OrthoDB" id="9785707at2"/>